<gene>
    <name evidence="7" type="ORF">GUJ93_ZPchr0014g47172</name>
</gene>
<dbReference type="GO" id="GO:0009690">
    <property type="term" value="P:cytokinin metabolic process"/>
    <property type="evidence" value="ECO:0007669"/>
    <property type="project" value="InterPro"/>
</dbReference>
<dbReference type="GO" id="GO:0071949">
    <property type="term" value="F:FAD binding"/>
    <property type="evidence" value="ECO:0007669"/>
    <property type="project" value="InterPro"/>
</dbReference>
<evidence type="ECO:0000256" key="2">
    <source>
        <dbReference type="ARBA" id="ARBA00011245"/>
    </source>
</evidence>
<proteinExistence type="inferred from homology"/>
<dbReference type="Pfam" id="PF09265">
    <property type="entry name" value="Cytokin-bind"/>
    <property type="match status" value="1"/>
</dbReference>
<evidence type="ECO:0000313" key="8">
    <source>
        <dbReference type="Proteomes" id="UP000729402"/>
    </source>
</evidence>
<evidence type="ECO:0000313" key="7">
    <source>
        <dbReference type="EMBL" id="KAG8082721.1"/>
    </source>
</evidence>
<evidence type="ECO:0000256" key="5">
    <source>
        <dbReference type="SAM" id="SignalP"/>
    </source>
</evidence>
<protein>
    <recommendedName>
        <fullName evidence="3">cytokinin dehydrogenase</fullName>
        <ecNumber evidence="3">1.5.99.12</ecNumber>
    </recommendedName>
</protein>
<feature type="domain" description="FAD-binding PCMH-type" evidence="6">
    <location>
        <begin position="51"/>
        <end position="229"/>
    </location>
</feature>
<organism evidence="7 8">
    <name type="scientific">Zizania palustris</name>
    <name type="common">Northern wild rice</name>
    <dbReference type="NCBI Taxonomy" id="103762"/>
    <lineage>
        <taxon>Eukaryota</taxon>
        <taxon>Viridiplantae</taxon>
        <taxon>Streptophyta</taxon>
        <taxon>Embryophyta</taxon>
        <taxon>Tracheophyta</taxon>
        <taxon>Spermatophyta</taxon>
        <taxon>Magnoliopsida</taxon>
        <taxon>Liliopsida</taxon>
        <taxon>Poales</taxon>
        <taxon>Poaceae</taxon>
        <taxon>BOP clade</taxon>
        <taxon>Oryzoideae</taxon>
        <taxon>Oryzeae</taxon>
        <taxon>Zizaniinae</taxon>
        <taxon>Zizania</taxon>
    </lineage>
</organism>
<evidence type="ECO:0000256" key="3">
    <source>
        <dbReference type="ARBA" id="ARBA00011928"/>
    </source>
</evidence>
<dbReference type="PANTHER" id="PTHR13878">
    <property type="entry name" value="GULONOLACTONE OXIDASE"/>
    <property type="match status" value="1"/>
</dbReference>
<comment type="subunit">
    <text evidence="2">Monomer.</text>
</comment>
<dbReference type="InterPro" id="IPR050432">
    <property type="entry name" value="FAD-linked_Oxidoreductases_BP"/>
</dbReference>
<feature type="signal peptide" evidence="5">
    <location>
        <begin position="1"/>
        <end position="23"/>
    </location>
</feature>
<accession>A0A8J5SX50</accession>
<comment type="similarity">
    <text evidence="1">Belongs to the oxygen-dependent FAD-linked oxidoreductase family.</text>
</comment>
<dbReference type="InterPro" id="IPR015345">
    <property type="entry name" value="Cytokinin_DH_FAD/cytokin-bd"/>
</dbReference>
<dbReference type="EC" id="1.5.99.12" evidence="3"/>
<sequence length="528" mass="57306">MELKALHLYAAVLVLLLCSSVNFIQSPTDVLGPVALLEPTPSSAIDFGAVVSDAPFAVMRPESPGDIALLLGALSSVGPSPRATVAARGAGHSLHGQAQARGGIVVETRALPRDVRVVATTMPAYADVGAGALWVEVLEECLKAGLAPPSWTDYLYLTIGGTLSNAGISGQTFKHGPQISNVLQLEVVTGKGEVVTCSPTKNPELFYAVLGGLGQFGIITKARIPLQLAPPKVRWVRVFYDSFETFTGDQELLVSMPEQVDYVEGFMLLNEQSLQSSSISFPAQINFAPDFGSNGSRKKKVYYCVEFAVHDFQLNGSSTADHVVEQVSGKLSYLKPHRYSVEVSYLDFLNRVRMEEESLRSRGLWDVPHPWLNMFVPKHGATQFKDLLMDTVMADDFEGPVLVYPLLTDKWDGNTSAVVPATADGVMYIFGVLRSTDPARCGRECVEMIMEQHRRVADEACRPSGGGGIGAKQYLARQPSPAHWRRDHFGATGWGRFAARKARFDPRHVLGPGQGIFPTTTDHAASSM</sequence>
<dbReference type="PANTHER" id="PTHR13878:SF59">
    <property type="entry name" value="CYTOKININ DEHYDROGENASE 8"/>
    <property type="match status" value="1"/>
</dbReference>
<reference evidence="7" key="2">
    <citation type="submission" date="2021-02" db="EMBL/GenBank/DDBJ databases">
        <authorList>
            <person name="Kimball J.A."/>
            <person name="Haas M.W."/>
            <person name="Macchietto M."/>
            <person name="Kono T."/>
            <person name="Duquette J."/>
            <person name="Shao M."/>
        </authorList>
    </citation>
    <scope>NUCLEOTIDE SEQUENCE</scope>
    <source>
        <tissue evidence="7">Fresh leaf tissue</tissue>
    </source>
</reference>
<keyword evidence="5" id="KW-0732">Signal</keyword>
<dbReference type="InterPro" id="IPR006094">
    <property type="entry name" value="Oxid_FAD_bind_N"/>
</dbReference>
<dbReference type="GO" id="GO:0019139">
    <property type="term" value="F:cytokinin dehydrogenase activity"/>
    <property type="evidence" value="ECO:0007669"/>
    <property type="project" value="UniProtKB-EC"/>
</dbReference>
<comment type="caution">
    <text evidence="7">The sequence shown here is derived from an EMBL/GenBank/DDBJ whole genome shotgun (WGS) entry which is preliminary data.</text>
</comment>
<reference evidence="7" key="1">
    <citation type="journal article" date="2021" name="bioRxiv">
        <title>Whole Genome Assembly and Annotation of Northern Wild Rice, Zizania palustris L., Supports a Whole Genome Duplication in the Zizania Genus.</title>
        <authorList>
            <person name="Haas M."/>
            <person name="Kono T."/>
            <person name="Macchietto M."/>
            <person name="Millas R."/>
            <person name="McGilp L."/>
            <person name="Shao M."/>
            <person name="Duquette J."/>
            <person name="Hirsch C.N."/>
            <person name="Kimball J."/>
        </authorList>
    </citation>
    <scope>NUCLEOTIDE SEQUENCE</scope>
    <source>
        <tissue evidence="7">Fresh leaf tissue</tissue>
    </source>
</reference>
<evidence type="ECO:0000256" key="4">
    <source>
        <dbReference type="ARBA" id="ARBA00023002"/>
    </source>
</evidence>
<dbReference type="OrthoDB" id="415825at2759"/>
<evidence type="ECO:0000259" key="6">
    <source>
        <dbReference type="PROSITE" id="PS51387"/>
    </source>
</evidence>
<keyword evidence="4" id="KW-0560">Oxidoreductase</keyword>
<name>A0A8J5SX50_ZIZPA</name>
<keyword evidence="8" id="KW-1185">Reference proteome</keyword>
<dbReference type="EMBL" id="JAAALK010000086">
    <property type="protein sequence ID" value="KAG8082721.1"/>
    <property type="molecule type" value="Genomic_DNA"/>
</dbReference>
<feature type="chain" id="PRO_5035162774" description="cytokinin dehydrogenase" evidence="5">
    <location>
        <begin position="24"/>
        <end position="528"/>
    </location>
</feature>
<dbReference type="PROSITE" id="PS51387">
    <property type="entry name" value="FAD_PCMH"/>
    <property type="match status" value="1"/>
</dbReference>
<dbReference type="Proteomes" id="UP000729402">
    <property type="component" value="Unassembled WGS sequence"/>
</dbReference>
<dbReference type="AlphaFoldDB" id="A0A8J5SX50"/>
<dbReference type="Pfam" id="PF01565">
    <property type="entry name" value="FAD_binding_4"/>
    <property type="match status" value="1"/>
</dbReference>
<dbReference type="InterPro" id="IPR016166">
    <property type="entry name" value="FAD-bd_PCMH"/>
</dbReference>
<evidence type="ECO:0000256" key="1">
    <source>
        <dbReference type="ARBA" id="ARBA00005466"/>
    </source>
</evidence>